<dbReference type="Gene3D" id="3.40.120.10">
    <property type="entry name" value="Alpha-D-Glucose-1,6-Bisphosphate, subunit A, domain 3"/>
    <property type="match status" value="1"/>
</dbReference>
<evidence type="ECO:0000313" key="8">
    <source>
        <dbReference type="EMBL" id="EHY30652.1"/>
    </source>
</evidence>
<evidence type="ECO:0000256" key="3">
    <source>
        <dbReference type="ARBA" id="ARBA00022553"/>
    </source>
</evidence>
<comment type="similarity">
    <text evidence="2">Belongs to the phosphohexose mutase family.</text>
</comment>
<dbReference type="STRING" id="762967.HMPREF9440_01990"/>
<organism evidence="8 9">
    <name type="scientific">Sutterella parvirubra YIT 11816</name>
    <dbReference type="NCBI Taxonomy" id="762967"/>
    <lineage>
        <taxon>Bacteria</taxon>
        <taxon>Pseudomonadati</taxon>
        <taxon>Pseudomonadota</taxon>
        <taxon>Betaproteobacteria</taxon>
        <taxon>Burkholderiales</taxon>
        <taxon>Sutterellaceae</taxon>
        <taxon>Sutterella</taxon>
    </lineage>
</organism>
<dbReference type="InterPro" id="IPR005844">
    <property type="entry name" value="A-D-PHexomutase_a/b/a-I"/>
</dbReference>
<evidence type="ECO:0000256" key="6">
    <source>
        <dbReference type="ARBA" id="ARBA00023235"/>
    </source>
</evidence>
<reference evidence="8 9" key="1">
    <citation type="submission" date="2011-11" db="EMBL/GenBank/DDBJ databases">
        <authorList>
            <person name="Weinstock G."/>
            <person name="Sodergren E."/>
            <person name="Clifton S."/>
            <person name="Fulton L."/>
            <person name="Fulton B."/>
            <person name="Courtney L."/>
            <person name="Fronick C."/>
            <person name="Harrison M."/>
            <person name="Strong C."/>
            <person name="Farmer C."/>
            <person name="Delahaunty K."/>
            <person name="Markovic C."/>
            <person name="Hall O."/>
            <person name="Minx P."/>
            <person name="Tomlinson C."/>
            <person name="Mitreva M."/>
            <person name="Hou S."/>
            <person name="Chen J."/>
            <person name="Wollam A."/>
            <person name="Pepin K.H."/>
            <person name="Johnson M."/>
            <person name="Bhonagiri V."/>
            <person name="Zhang X."/>
            <person name="Suruliraj S."/>
            <person name="Warren W."/>
            <person name="Chinwalla A."/>
            <person name="Mardis E.R."/>
            <person name="Wilson R.K."/>
        </authorList>
    </citation>
    <scope>NUCLEOTIDE SEQUENCE [LARGE SCALE GENOMIC DNA]</scope>
    <source>
        <strain evidence="8 9">YIT 11816</strain>
    </source>
</reference>
<comment type="cofactor">
    <cofactor evidence="1">
        <name>Mg(2+)</name>
        <dbReference type="ChEBI" id="CHEBI:18420"/>
    </cofactor>
</comment>
<keyword evidence="6" id="KW-0413">Isomerase</keyword>
<feature type="non-terminal residue" evidence="8">
    <location>
        <position position="85"/>
    </location>
</feature>
<keyword evidence="3" id="KW-0597">Phosphoprotein</keyword>
<proteinExistence type="inferred from homology"/>
<keyword evidence="4" id="KW-0479">Metal-binding</keyword>
<keyword evidence="5" id="KW-0460">Magnesium</keyword>
<dbReference type="Pfam" id="PF02878">
    <property type="entry name" value="PGM_PMM_I"/>
    <property type="match status" value="1"/>
</dbReference>
<feature type="domain" description="Alpha-D-phosphohexomutase alpha/beta/alpha" evidence="7">
    <location>
        <begin position="7"/>
        <end position="85"/>
    </location>
</feature>
<protein>
    <submittedName>
        <fullName evidence="8">Phosphoglucomutase/phosphomannomutase, alpha/beta/alpha domain I</fullName>
    </submittedName>
</protein>
<dbReference type="PANTHER" id="PTHR43771">
    <property type="entry name" value="PHOSPHOMANNOMUTASE"/>
    <property type="match status" value="1"/>
</dbReference>
<dbReference type="HOGENOM" id="CLU_2518119_0_0_4"/>
<name>H3KGV6_9BURK</name>
<dbReference type="GO" id="GO:0046872">
    <property type="term" value="F:metal ion binding"/>
    <property type="evidence" value="ECO:0007669"/>
    <property type="project" value="UniProtKB-KW"/>
</dbReference>
<keyword evidence="9" id="KW-1185">Reference proteome</keyword>
<evidence type="ECO:0000256" key="1">
    <source>
        <dbReference type="ARBA" id="ARBA00001946"/>
    </source>
</evidence>
<dbReference type="AlphaFoldDB" id="H3KGV6"/>
<evidence type="ECO:0000256" key="5">
    <source>
        <dbReference type="ARBA" id="ARBA00022842"/>
    </source>
</evidence>
<evidence type="ECO:0000259" key="7">
    <source>
        <dbReference type="Pfam" id="PF02878"/>
    </source>
</evidence>
<dbReference type="GO" id="GO:0016868">
    <property type="term" value="F:intramolecular phosphotransferase activity"/>
    <property type="evidence" value="ECO:0007669"/>
    <property type="project" value="InterPro"/>
</dbReference>
<dbReference type="InterPro" id="IPR016055">
    <property type="entry name" value="A-D-PHexomutase_a/b/a-I/II/III"/>
</dbReference>
<gene>
    <name evidence="8" type="ORF">HMPREF9440_01990</name>
</gene>
<dbReference type="PANTHER" id="PTHR43771:SF2">
    <property type="entry name" value="PHOSPHOMANNOMUTASE_PHOSPHOGLUCOMUTASE"/>
    <property type="match status" value="1"/>
</dbReference>
<dbReference type="Proteomes" id="UP000004956">
    <property type="component" value="Unassembled WGS sequence"/>
</dbReference>
<dbReference type="GO" id="GO:0005975">
    <property type="term" value="P:carbohydrate metabolic process"/>
    <property type="evidence" value="ECO:0007669"/>
    <property type="project" value="InterPro"/>
</dbReference>
<evidence type="ECO:0000256" key="2">
    <source>
        <dbReference type="ARBA" id="ARBA00010231"/>
    </source>
</evidence>
<dbReference type="EMBL" id="AFBQ01000298">
    <property type="protein sequence ID" value="EHY30652.1"/>
    <property type="molecule type" value="Genomic_DNA"/>
</dbReference>
<sequence>MQVDPSIFKAYDIRGIVGVTLTEETARAVGRVLGSMALEAGVDTFAVGRDGRLSGPALARALMEGVADTGIRVVDVGAVPTPALY</sequence>
<dbReference type="SUPFAM" id="SSF53738">
    <property type="entry name" value="Phosphoglucomutase, first 3 domains"/>
    <property type="match status" value="1"/>
</dbReference>
<accession>H3KGV6</accession>
<evidence type="ECO:0000256" key="4">
    <source>
        <dbReference type="ARBA" id="ARBA00022723"/>
    </source>
</evidence>
<evidence type="ECO:0000313" key="9">
    <source>
        <dbReference type="Proteomes" id="UP000004956"/>
    </source>
</evidence>
<comment type="caution">
    <text evidence="8">The sequence shown here is derived from an EMBL/GenBank/DDBJ whole genome shotgun (WGS) entry which is preliminary data.</text>
</comment>